<dbReference type="PANTHER" id="PTHR30204">
    <property type="entry name" value="REDOX-CYCLING DRUG-SENSING TRANSCRIPTIONAL ACTIVATOR SOXR"/>
    <property type="match status" value="1"/>
</dbReference>
<evidence type="ECO:0000256" key="2">
    <source>
        <dbReference type="SAM" id="MobiDB-lite"/>
    </source>
</evidence>
<comment type="caution">
    <text evidence="4">The sequence shown here is derived from an EMBL/GenBank/DDBJ whole genome shotgun (WGS) entry which is preliminary data.</text>
</comment>
<feature type="region of interest" description="Disordered" evidence="2">
    <location>
        <begin position="1"/>
        <end position="20"/>
    </location>
</feature>
<dbReference type="SUPFAM" id="SSF46955">
    <property type="entry name" value="Putative DNA-binding domain"/>
    <property type="match status" value="1"/>
</dbReference>
<reference evidence="5" key="1">
    <citation type="journal article" date="2019" name="Int. J. Syst. Evol. Microbiol.">
        <title>The Global Catalogue of Microorganisms (GCM) 10K type strain sequencing project: providing services to taxonomists for standard genome sequencing and annotation.</title>
        <authorList>
            <consortium name="The Broad Institute Genomics Platform"/>
            <consortium name="The Broad Institute Genome Sequencing Center for Infectious Disease"/>
            <person name="Wu L."/>
            <person name="Ma J."/>
        </authorList>
    </citation>
    <scope>NUCLEOTIDE SEQUENCE [LARGE SCALE GENOMIC DNA]</scope>
    <source>
        <strain evidence="5">CGMCC 1.10188</strain>
    </source>
</reference>
<feature type="domain" description="HTH merR-type" evidence="3">
    <location>
        <begin position="24"/>
        <end position="92"/>
    </location>
</feature>
<feature type="region of interest" description="Disordered" evidence="2">
    <location>
        <begin position="127"/>
        <end position="168"/>
    </location>
</feature>
<feature type="region of interest" description="Disordered" evidence="2">
    <location>
        <begin position="275"/>
        <end position="326"/>
    </location>
</feature>
<dbReference type="InterPro" id="IPR009061">
    <property type="entry name" value="DNA-bd_dom_put_sf"/>
</dbReference>
<accession>A0ABQ1IAU9</accession>
<protein>
    <recommendedName>
        <fullName evidence="3">HTH merR-type domain-containing protein</fullName>
    </recommendedName>
</protein>
<evidence type="ECO:0000313" key="5">
    <source>
        <dbReference type="Proteomes" id="UP000603352"/>
    </source>
</evidence>
<keyword evidence="5" id="KW-1185">Reference proteome</keyword>
<dbReference type="PROSITE" id="PS50937">
    <property type="entry name" value="HTH_MERR_2"/>
    <property type="match status" value="1"/>
</dbReference>
<dbReference type="EMBL" id="BMDZ01000007">
    <property type="protein sequence ID" value="GGB30716.1"/>
    <property type="molecule type" value="Genomic_DNA"/>
</dbReference>
<feature type="compositionally biased region" description="Acidic residues" evidence="2">
    <location>
        <begin position="127"/>
        <end position="164"/>
    </location>
</feature>
<proteinExistence type="predicted"/>
<dbReference type="CDD" id="cd04765">
    <property type="entry name" value="HTH_MlrA-like_sg2"/>
    <property type="match status" value="1"/>
</dbReference>
<sequence length="326" mass="33845">MTDTTANDGERRRGGGKAPGAYRTISEVAEEIDVPAHVLRFWEGKFPQVKPLKRAGGRRYYRPEDVVLLRRIRSLLYDEGYTIKGVQKLLREGGVKAVAERVEAGTAGTAAQDPDLLDALAARLDRDGDDVDDASDGDEGGDEDDAGHDDIDLDDVDDPDDIGDDGLIAAAADDAPSPADLAASPTTIAAQAAPPVVAVPVAGLADLSAARIRALLAEDERRQGLMREALAHLERARALLHGEDEAATADGLVDGDVAGTDESFAEDVLVIELPGEGAGASGTAGGAKPADGHEQVQAADEATAETIGDDTTSPDVDGERGRDGVA</sequence>
<dbReference type="Gene3D" id="1.10.1660.10">
    <property type="match status" value="1"/>
</dbReference>
<organism evidence="4 5">
    <name type="scientific">Tistrella bauzanensis</name>
    <dbReference type="NCBI Taxonomy" id="657419"/>
    <lineage>
        <taxon>Bacteria</taxon>
        <taxon>Pseudomonadati</taxon>
        <taxon>Pseudomonadota</taxon>
        <taxon>Alphaproteobacteria</taxon>
        <taxon>Geminicoccales</taxon>
        <taxon>Geminicoccaceae</taxon>
        <taxon>Tistrella</taxon>
    </lineage>
</organism>
<evidence type="ECO:0000256" key="1">
    <source>
        <dbReference type="ARBA" id="ARBA00023125"/>
    </source>
</evidence>
<dbReference type="InterPro" id="IPR047057">
    <property type="entry name" value="MerR_fam"/>
</dbReference>
<dbReference type="InterPro" id="IPR000551">
    <property type="entry name" value="MerR-type_HTH_dom"/>
</dbReference>
<dbReference type="Pfam" id="PF13411">
    <property type="entry name" value="MerR_1"/>
    <property type="match status" value="1"/>
</dbReference>
<name>A0ABQ1IAU9_9PROT</name>
<dbReference type="PANTHER" id="PTHR30204:SF15">
    <property type="entry name" value="BLL5018 PROTEIN"/>
    <property type="match status" value="1"/>
</dbReference>
<evidence type="ECO:0000259" key="3">
    <source>
        <dbReference type="PROSITE" id="PS50937"/>
    </source>
</evidence>
<keyword evidence="1" id="KW-0238">DNA-binding</keyword>
<feature type="compositionally biased region" description="Basic and acidic residues" evidence="2">
    <location>
        <begin position="317"/>
        <end position="326"/>
    </location>
</feature>
<dbReference type="Proteomes" id="UP000603352">
    <property type="component" value="Unassembled WGS sequence"/>
</dbReference>
<evidence type="ECO:0000313" key="4">
    <source>
        <dbReference type="EMBL" id="GGB30716.1"/>
    </source>
</evidence>
<feature type="compositionally biased region" description="Gly residues" evidence="2">
    <location>
        <begin position="276"/>
        <end position="285"/>
    </location>
</feature>
<dbReference type="SMART" id="SM00422">
    <property type="entry name" value="HTH_MERR"/>
    <property type="match status" value="1"/>
</dbReference>
<gene>
    <name evidence="4" type="ORF">GCM10011505_10140</name>
</gene>